<dbReference type="AlphaFoldDB" id="A0A2Z2PWN2"/>
<reference evidence="1" key="1">
    <citation type="submission" date="2016-10" db="EMBL/GenBank/DDBJ databases">
        <title>Agrobacterium Ti plasmids: Classification based on T-DNA and Vir regions organization.</title>
        <authorList>
            <person name="Nabi N."/>
            <person name="Vial L."/>
            <person name="Ben Hafsa A."/>
            <person name="Chapulliot D."/>
            <person name="Berard A."/>
            <person name="Chauveau A."/>
            <person name="Le Paslier M.-C."/>
            <person name="Harzallah Skhiri F."/>
            <person name="Brunel D."/>
            <person name="Nesme X."/>
            <person name="Chaouachi M."/>
        </authorList>
    </citation>
    <scope>NUCLEOTIDE SEQUENCE</scope>
    <source>
        <strain evidence="1">CFBP2407</strain>
        <plasmid evidence="1">pTi_CFBP2407</plasmid>
    </source>
</reference>
<proteinExistence type="predicted"/>
<dbReference type="InterPro" id="IPR010921">
    <property type="entry name" value="Trp_repressor/repl_initiator"/>
</dbReference>
<accession>A0A2Z2PWN2</accession>
<dbReference type="GO" id="GO:0043565">
    <property type="term" value="F:sequence-specific DNA binding"/>
    <property type="evidence" value="ECO:0007669"/>
    <property type="project" value="InterPro"/>
</dbReference>
<organism evidence="1">
    <name type="scientific">Agrobacterium tumefaciens</name>
    <dbReference type="NCBI Taxonomy" id="358"/>
    <lineage>
        <taxon>Bacteria</taxon>
        <taxon>Pseudomonadati</taxon>
        <taxon>Pseudomonadota</taxon>
        <taxon>Alphaproteobacteria</taxon>
        <taxon>Hyphomicrobiales</taxon>
        <taxon>Rhizobiaceae</taxon>
        <taxon>Rhizobium/Agrobacterium group</taxon>
        <taxon>Agrobacterium</taxon>
        <taxon>Agrobacterium tumefaciens complex</taxon>
    </lineage>
</organism>
<protein>
    <submittedName>
        <fullName evidence="1">Transposase</fullName>
    </submittedName>
</protein>
<dbReference type="PANTHER" id="PTHR37936:SF3">
    <property type="entry name" value="TRANSPOSASE INSC FOR INSERTION ELEMENT IS2A-RELATED"/>
    <property type="match status" value="1"/>
</dbReference>
<dbReference type="PANTHER" id="PTHR37936">
    <property type="entry name" value="TRANSPOSASE INSC FOR INSERTION ELEMENT IS2A-RELATED"/>
    <property type="match status" value="1"/>
</dbReference>
<dbReference type="Pfam" id="PF01527">
    <property type="entry name" value="HTH_Tnp_1"/>
    <property type="match status" value="1"/>
</dbReference>
<keyword evidence="1" id="KW-0614">Plasmid</keyword>
<sequence>MADDGFVGRYEVVEPRRGNRRWPDDVKARIVAESFEPGVRVVDVARRHGVIANQLSDWRRQVRDGILVLPFAAATTPSEHDGVEPSFVPLAIAAEPPEPVNRLPLPKLASDGPSVQVLTLEIGSDVVMRVPNNVPVERVAALVHAVRGASHRKEEWS</sequence>
<dbReference type="GO" id="GO:0004803">
    <property type="term" value="F:transposase activity"/>
    <property type="evidence" value="ECO:0007669"/>
    <property type="project" value="InterPro"/>
</dbReference>
<dbReference type="SUPFAM" id="SSF48295">
    <property type="entry name" value="TrpR-like"/>
    <property type="match status" value="1"/>
</dbReference>
<dbReference type="InterPro" id="IPR002514">
    <property type="entry name" value="Transposase_8"/>
</dbReference>
<dbReference type="GO" id="GO:0006313">
    <property type="term" value="P:DNA transposition"/>
    <property type="evidence" value="ECO:0007669"/>
    <property type="project" value="InterPro"/>
</dbReference>
<name>A0A2Z2PWN2_AGRTU</name>
<geneLocation type="plasmid" evidence="1">
    <name>pTi_CFBP2407</name>
</geneLocation>
<evidence type="ECO:0000313" key="1">
    <source>
        <dbReference type="EMBL" id="ASK46880.1"/>
    </source>
</evidence>
<dbReference type="NCBIfam" id="NF047595">
    <property type="entry name" value="IS66_ISRel24_TnpA"/>
    <property type="match status" value="1"/>
</dbReference>
<dbReference type="EMBL" id="KY000060">
    <property type="protein sequence ID" value="ASK46880.1"/>
    <property type="molecule type" value="Genomic_DNA"/>
</dbReference>